<feature type="transmembrane region" description="Helical" evidence="10">
    <location>
        <begin position="300"/>
        <end position="324"/>
    </location>
</feature>
<evidence type="ECO:0000259" key="11">
    <source>
        <dbReference type="Pfam" id="PF00999"/>
    </source>
</evidence>
<dbReference type="RefSeq" id="WP_014786006.1">
    <property type="nucleotide sequence ID" value="NC_018014.1"/>
</dbReference>
<keyword evidence="2" id="KW-0813">Transport</keyword>
<name>I3ZGR9_TERRK</name>
<keyword evidence="4 10" id="KW-0812">Transmembrane</keyword>
<dbReference type="GO" id="GO:0051453">
    <property type="term" value="P:regulation of intracellular pH"/>
    <property type="evidence" value="ECO:0007669"/>
    <property type="project" value="TreeGrafter"/>
</dbReference>
<feature type="transmembrane region" description="Helical" evidence="10">
    <location>
        <begin position="81"/>
        <end position="102"/>
    </location>
</feature>
<evidence type="ECO:0000256" key="6">
    <source>
        <dbReference type="ARBA" id="ARBA00023053"/>
    </source>
</evidence>
<keyword evidence="6" id="KW-0915">Sodium</keyword>
<evidence type="ECO:0000313" key="13">
    <source>
        <dbReference type="EMBL" id="AFL88779.1"/>
    </source>
</evidence>
<feature type="transmembrane region" description="Helical" evidence="10">
    <location>
        <begin position="370"/>
        <end position="394"/>
    </location>
</feature>
<evidence type="ECO:0000256" key="4">
    <source>
        <dbReference type="ARBA" id="ARBA00022692"/>
    </source>
</evidence>
<evidence type="ECO:0000313" key="12">
    <source>
        <dbReference type="EMBL" id="AFL88437.1"/>
    </source>
</evidence>
<dbReference type="EMBL" id="CP003379">
    <property type="protein sequence ID" value="AFL88779.1"/>
    <property type="molecule type" value="Genomic_DNA"/>
</dbReference>
<dbReference type="Pfam" id="PF00999">
    <property type="entry name" value="Na_H_Exchanger"/>
    <property type="match status" value="1"/>
</dbReference>
<dbReference type="Gene3D" id="6.10.140.1330">
    <property type="match status" value="1"/>
</dbReference>
<gene>
    <name evidence="12" type="ordered locus">Terro_2169</name>
    <name evidence="13" type="ordered locus">Terro_2533</name>
</gene>
<evidence type="ECO:0000256" key="3">
    <source>
        <dbReference type="ARBA" id="ARBA00022475"/>
    </source>
</evidence>
<organism evidence="12 14">
    <name type="scientific">Terriglobus roseus (strain DSM 18391 / NRRL B-41598 / KBS 63)</name>
    <dbReference type="NCBI Taxonomy" id="926566"/>
    <lineage>
        <taxon>Bacteria</taxon>
        <taxon>Pseudomonadati</taxon>
        <taxon>Acidobacteriota</taxon>
        <taxon>Terriglobia</taxon>
        <taxon>Terriglobales</taxon>
        <taxon>Acidobacteriaceae</taxon>
        <taxon>Terriglobus</taxon>
    </lineage>
</organism>
<keyword evidence="14" id="KW-1185">Reference proteome</keyword>
<dbReference type="InterPro" id="IPR006153">
    <property type="entry name" value="Cation/H_exchanger_TM"/>
</dbReference>
<dbReference type="GO" id="GO:0015385">
    <property type="term" value="F:sodium:proton antiporter activity"/>
    <property type="evidence" value="ECO:0007669"/>
    <property type="project" value="InterPro"/>
</dbReference>
<keyword evidence="3" id="KW-1003">Cell membrane</keyword>
<evidence type="ECO:0000256" key="5">
    <source>
        <dbReference type="ARBA" id="ARBA00022989"/>
    </source>
</evidence>
<dbReference type="AlphaFoldDB" id="I3ZGR9"/>
<accession>I3ZGR9</accession>
<sequence length="512" mass="54328">MELFEGILVLMVAAVVLLQVSRRFSLPYPSLLALAGIGVAAIPFLPNIVLEPELALAVFVTPALFDAAYDTAPRDLKKHWVPLAILAVAAVIITTVAVGVVGHTMAGLGWAAAMTLGAIVSPPDASAVSAVLSRFPLPRRTLLILEGESLLNDATALLLFGTAQAVALHGASTPGKIIGPLLLAIPGGAILGYVLGKLYLMVAKWTAGSLSASIAEIAVTFGAWILGEKLHVSPILAVVVLAMTIAKGAPKQEPPRDRVHSTALWGSITFILGAIAFLLLGMQVLDAAKHLSGVSLKQAVIFGAAVTLTTVVTRIAWVFLYRVFADRLDKSGLPQPPVGVTFLTSWCGIRGILTIATASALPYEFPGRSMIVFAAFSVVLGTLVVQGFTIGPLVKLLKIEPDESLKEESNKAREELLEVGVNCLRERTDSAAKSVRRELEIALKEAARLDFSAQSSGMDTVRSMVVCTQRERLIALRDDGEIEEDVFQLLEEELDWAALAAAPSEDLALEEV</sequence>
<feature type="transmembrane region" description="Helical" evidence="10">
    <location>
        <begin position="232"/>
        <end position="250"/>
    </location>
</feature>
<dbReference type="eggNOG" id="COG0025">
    <property type="taxonomic scope" value="Bacteria"/>
</dbReference>
<dbReference type="InterPro" id="IPR018422">
    <property type="entry name" value="Cation/H_exchanger_CPA1"/>
</dbReference>
<dbReference type="EMBL" id="CP003379">
    <property type="protein sequence ID" value="AFL88437.1"/>
    <property type="molecule type" value="Genomic_DNA"/>
</dbReference>
<evidence type="ECO:0000256" key="7">
    <source>
        <dbReference type="ARBA" id="ARBA00023065"/>
    </source>
</evidence>
<dbReference type="Proteomes" id="UP000006056">
    <property type="component" value="Chromosome"/>
</dbReference>
<feature type="transmembrane region" description="Helical" evidence="10">
    <location>
        <begin position="177"/>
        <end position="195"/>
    </location>
</feature>
<dbReference type="GO" id="GO:0015386">
    <property type="term" value="F:potassium:proton antiporter activity"/>
    <property type="evidence" value="ECO:0007669"/>
    <property type="project" value="TreeGrafter"/>
</dbReference>
<dbReference type="PANTHER" id="PTHR10110:SF86">
    <property type="entry name" value="SODIUM_HYDROGEN EXCHANGER 7"/>
    <property type="match status" value="1"/>
</dbReference>
<dbReference type="PATRIC" id="fig|926566.3.peg.2138"/>
<reference evidence="12 14" key="1">
    <citation type="submission" date="2012-06" db="EMBL/GenBank/DDBJ databases">
        <title>Complete genome of Terriglobus roseus DSM 18391.</title>
        <authorList>
            <consortium name="US DOE Joint Genome Institute (JGI-PGF)"/>
            <person name="Lucas S."/>
            <person name="Copeland A."/>
            <person name="Lapidus A."/>
            <person name="Glavina del Rio T."/>
            <person name="Dalin E."/>
            <person name="Tice H."/>
            <person name="Bruce D."/>
            <person name="Goodwin L."/>
            <person name="Pitluck S."/>
            <person name="Peters L."/>
            <person name="Mikhailova N."/>
            <person name="Munk A.C.C."/>
            <person name="Kyrpides N."/>
            <person name="Mavromatis K."/>
            <person name="Ivanova N."/>
            <person name="Brettin T."/>
            <person name="Detter J.C."/>
            <person name="Han C."/>
            <person name="Larimer F."/>
            <person name="Land M."/>
            <person name="Hauser L."/>
            <person name="Markowitz V."/>
            <person name="Cheng J.-F."/>
            <person name="Hugenholtz P."/>
            <person name="Woyke T."/>
            <person name="Wu D."/>
            <person name="Brambilla E."/>
            <person name="Klenk H.-P."/>
            <person name="Eisen J.A."/>
        </authorList>
    </citation>
    <scope>NUCLEOTIDE SEQUENCE [LARGE SCALE GENOMIC DNA]</scope>
    <source>
        <strain evidence="12">DSM 18391</strain>
        <strain evidence="14">DSM 18391 / NRRL B-41598 / KBS 63</strain>
    </source>
</reference>
<evidence type="ECO:0000256" key="1">
    <source>
        <dbReference type="ARBA" id="ARBA00004651"/>
    </source>
</evidence>
<evidence type="ECO:0000256" key="10">
    <source>
        <dbReference type="SAM" id="Phobius"/>
    </source>
</evidence>
<dbReference type="GO" id="GO:0005886">
    <property type="term" value="C:plasma membrane"/>
    <property type="evidence" value="ECO:0007669"/>
    <property type="project" value="UniProtKB-SubCell"/>
</dbReference>
<comment type="subcellular location">
    <subcellularLocation>
        <location evidence="1">Cell membrane</location>
        <topology evidence="1">Multi-pass membrane protein</topology>
    </subcellularLocation>
</comment>
<evidence type="ECO:0000256" key="2">
    <source>
        <dbReference type="ARBA" id="ARBA00022448"/>
    </source>
</evidence>
<dbReference type="PANTHER" id="PTHR10110">
    <property type="entry name" value="SODIUM/HYDROGEN EXCHANGER"/>
    <property type="match status" value="1"/>
</dbReference>
<dbReference type="STRING" id="926566.Terro_2169"/>
<proteinExistence type="predicted"/>
<dbReference type="KEGG" id="trs:Terro_2533"/>
<keyword evidence="7" id="KW-0406">Ion transport</keyword>
<dbReference type="KEGG" id="trs:Terro_2169"/>
<feature type="transmembrane region" description="Helical" evidence="10">
    <location>
        <begin position="31"/>
        <end position="48"/>
    </location>
</feature>
<feature type="transmembrane region" description="Helical" evidence="10">
    <location>
        <begin position="6"/>
        <end position="24"/>
    </location>
</feature>
<keyword evidence="9" id="KW-0739">Sodium transport</keyword>
<dbReference type="GO" id="GO:0098719">
    <property type="term" value="P:sodium ion import across plasma membrane"/>
    <property type="evidence" value="ECO:0007669"/>
    <property type="project" value="TreeGrafter"/>
</dbReference>
<dbReference type="OrthoDB" id="9809206at2"/>
<keyword evidence="5 10" id="KW-1133">Transmembrane helix</keyword>
<evidence type="ECO:0000313" key="14">
    <source>
        <dbReference type="Proteomes" id="UP000006056"/>
    </source>
</evidence>
<feature type="transmembrane region" description="Helical" evidence="10">
    <location>
        <begin position="108"/>
        <end position="133"/>
    </location>
</feature>
<evidence type="ECO:0000256" key="8">
    <source>
        <dbReference type="ARBA" id="ARBA00023136"/>
    </source>
</evidence>
<dbReference type="HOGENOM" id="CLU_005912_8_2_0"/>
<evidence type="ECO:0000256" key="9">
    <source>
        <dbReference type="ARBA" id="ARBA00023201"/>
    </source>
</evidence>
<protein>
    <submittedName>
        <fullName evidence="12">NhaP-type Na+(K+)/H+ antiporter</fullName>
    </submittedName>
</protein>
<feature type="transmembrane region" description="Helical" evidence="10">
    <location>
        <begin position="262"/>
        <end position="280"/>
    </location>
</feature>
<keyword evidence="8 10" id="KW-0472">Membrane</keyword>
<feature type="transmembrane region" description="Helical" evidence="10">
    <location>
        <begin position="207"/>
        <end position="226"/>
    </location>
</feature>
<feature type="domain" description="Cation/H+ exchanger transmembrane" evidence="11">
    <location>
        <begin position="11"/>
        <end position="395"/>
    </location>
</feature>